<evidence type="ECO:0000256" key="6">
    <source>
        <dbReference type="ARBA" id="ARBA00012912"/>
    </source>
</evidence>
<dbReference type="CDD" id="cd00610">
    <property type="entry name" value="OAT_like"/>
    <property type="match status" value="1"/>
</dbReference>
<dbReference type="Gene3D" id="3.40.640.10">
    <property type="entry name" value="Type I PLP-dependent aspartate aminotransferase-like (Major domain)"/>
    <property type="match status" value="1"/>
</dbReference>
<evidence type="ECO:0000256" key="10">
    <source>
        <dbReference type="ARBA" id="ARBA00029760"/>
    </source>
</evidence>
<dbReference type="GO" id="GO:0042802">
    <property type="term" value="F:identical protein binding"/>
    <property type="evidence" value="ECO:0007669"/>
    <property type="project" value="TreeGrafter"/>
</dbReference>
<dbReference type="GO" id="GO:0030170">
    <property type="term" value="F:pyridoxal phosphate binding"/>
    <property type="evidence" value="ECO:0007669"/>
    <property type="project" value="InterPro"/>
</dbReference>
<evidence type="ECO:0000256" key="12">
    <source>
        <dbReference type="ARBA" id="ARBA00030857"/>
    </source>
</evidence>
<dbReference type="STRING" id="1120920.SAMN03080599_02583"/>
<comment type="catalytic activity">
    <reaction evidence="1">
        <text>(S)-3-amino-2-methylpropanoate + 2-oxoglutarate = 2-methyl-3-oxopropanoate + L-glutamate</text>
        <dbReference type="Rhea" id="RHEA:13993"/>
        <dbReference type="ChEBI" id="CHEBI:16810"/>
        <dbReference type="ChEBI" id="CHEBI:29985"/>
        <dbReference type="ChEBI" id="CHEBI:57700"/>
        <dbReference type="ChEBI" id="CHEBI:58655"/>
        <dbReference type="EC" id="2.6.1.22"/>
    </reaction>
</comment>
<evidence type="ECO:0000256" key="3">
    <source>
        <dbReference type="ARBA" id="ARBA00005176"/>
    </source>
</evidence>
<dbReference type="PROSITE" id="PS00600">
    <property type="entry name" value="AA_TRANSFER_CLASS_3"/>
    <property type="match status" value="1"/>
</dbReference>
<comment type="similarity">
    <text evidence="4 16">Belongs to the class-III pyridoxal-phosphate-dependent aminotransferase family.</text>
</comment>
<evidence type="ECO:0000256" key="16">
    <source>
        <dbReference type="RuleBase" id="RU003560"/>
    </source>
</evidence>
<dbReference type="EMBL" id="FMWL01000016">
    <property type="protein sequence ID" value="SCZ81053.1"/>
    <property type="molecule type" value="Genomic_DNA"/>
</dbReference>
<dbReference type="EC" id="2.6.1.22" evidence="5"/>
<evidence type="ECO:0000256" key="1">
    <source>
        <dbReference type="ARBA" id="ARBA00001750"/>
    </source>
</evidence>
<evidence type="ECO:0000313" key="18">
    <source>
        <dbReference type="Proteomes" id="UP000199208"/>
    </source>
</evidence>
<dbReference type="EC" id="2.6.1.19" evidence="6"/>
<dbReference type="Gene3D" id="3.90.1150.10">
    <property type="entry name" value="Aspartate Aminotransferase, domain 1"/>
    <property type="match status" value="1"/>
</dbReference>
<organism evidence="17 18">
    <name type="scientific">Acidaminobacter hydrogenoformans DSM 2784</name>
    <dbReference type="NCBI Taxonomy" id="1120920"/>
    <lineage>
        <taxon>Bacteria</taxon>
        <taxon>Bacillati</taxon>
        <taxon>Bacillota</taxon>
        <taxon>Clostridia</taxon>
        <taxon>Peptostreptococcales</taxon>
        <taxon>Acidaminobacteraceae</taxon>
        <taxon>Acidaminobacter</taxon>
    </lineage>
</organism>
<dbReference type="GO" id="GO:0034386">
    <property type="term" value="F:4-aminobutyrate:2-oxoglutarate transaminase activity"/>
    <property type="evidence" value="ECO:0007669"/>
    <property type="project" value="UniProtKB-EC"/>
</dbReference>
<proteinExistence type="inferred from homology"/>
<gene>
    <name evidence="17" type="ORF">SAMN03080599_02583</name>
</gene>
<dbReference type="PANTHER" id="PTHR11986:SF58">
    <property type="entry name" value="LEUCINE_METHIONINE RACEMASE"/>
    <property type="match status" value="1"/>
</dbReference>
<reference evidence="17 18" key="1">
    <citation type="submission" date="2016-10" db="EMBL/GenBank/DDBJ databases">
        <authorList>
            <person name="de Groot N.N."/>
        </authorList>
    </citation>
    <scope>NUCLEOTIDE SEQUENCE [LARGE SCALE GENOMIC DNA]</scope>
    <source>
        <strain evidence="17 18">DSM 2784</strain>
    </source>
</reference>
<evidence type="ECO:0000256" key="9">
    <source>
        <dbReference type="ARBA" id="ARBA00022898"/>
    </source>
</evidence>
<dbReference type="InterPro" id="IPR015422">
    <property type="entry name" value="PyrdxlP-dep_Trfase_small"/>
</dbReference>
<keyword evidence="18" id="KW-1185">Reference proteome</keyword>
<comment type="catalytic activity">
    <reaction evidence="14">
        <text>4-aminobutanoate + 2-oxoglutarate = succinate semialdehyde + L-glutamate</text>
        <dbReference type="Rhea" id="RHEA:23352"/>
        <dbReference type="ChEBI" id="CHEBI:16810"/>
        <dbReference type="ChEBI" id="CHEBI:29985"/>
        <dbReference type="ChEBI" id="CHEBI:57706"/>
        <dbReference type="ChEBI" id="CHEBI:59888"/>
        <dbReference type="EC" id="2.6.1.19"/>
    </reaction>
</comment>
<evidence type="ECO:0000256" key="8">
    <source>
        <dbReference type="ARBA" id="ARBA00022679"/>
    </source>
</evidence>
<protein>
    <recommendedName>
        <fullName evidence="12">(S)-3-amino-2-methylpropionate transaminase</fullName>
        <ecNumber evidence="6">2.6.1.19</ecNumber>
        <ecNumber evidence="5">2.6.1.22</ecNumber>
    </recommendedName>
    <alternativeName>
        <fullName evidence="13">GABA aminotransferase</fullName>
    </alternativeName>
    <alternativeName>
        <fullName evidence="11">Gamma-amino-N-butyrate transaminase</fullName>
    </alternativeName>
    <alternativeName>
        <fullName evidence="15">Glutamate:succinic semialdehyde transaminase</fullName>
    </alternativeName>
    <alternativeName>
        <fullName evidence="10">L-AIBAT</fullName>
    </alternativeName>
</protein>
<dbReference type="InterPro" id="IPR005814">
    <property type="entry name" value="Aminotrans_3"/>
</dbReference>
<dbReference type="GO" id="GO:0047298">
    <property type="term" value="F:(S)-3-amino-2-methylpropionate transaminase activity"/>
    <property type="evidence" value="ECO:0007669"/>
    <property type="project" value="UniProtKB-EC"/>
</dbReference>
<comment type="cofactor">
    <cofactor evidence="2">
        <name>pyridoxal 5'-phosphate</name>
        <dbReference type="ChEBI" id="CHEBI:597326"/>
    </cofactor>
</comment>
<evidence type="ECO:0000313" key="17">
    <source>
        <dbReference type="EMBL" id="SCZ81053.1"/>
    </source>
</evidence>
<keyword evidence="8 17" id="KW-0808">Transferase</keyword>
<evidence type="ECO:0000256" key="7">
    <source>
        <dbReference type="ARBA" id="ARBA00022576"/>
    </source>
</evidence>
<keyword evidence="9 16" id="KW-0663">Pyridoxal phosphate</keyword>
<evidence type="ECO:0000256" key="5">
    <source>
        <dbReference type="ARBA" id="ARBA00012876"/>
    </source>
</evidence>
<dbReference type="InterPro" id="IPR050103">
    <property type="entry name" value="Class-III_PLP-dep_AT"/>
</dbReference>
<dbReference type="PANTHER" id="PTHR11986">
    <property type="entry name" value="AMINOTRANSFERASE CLASS III"/>
    <property type="match status" value="1"/>
</dbReference>
<dbReference type="InterPro" id="IPR049704">
    <property type="entry name" value="Aminotrans_3_PPA_site"/>
</dbReference>
<sequence>MALNLYNSSRVVSRDDQVICGASRARYFPMVIQSGKGSCFTDLDGNDYIDFSSSAAVLNTGHSHPRVLKAIKAQLDQYIHFSCDYLYAEPQVKLAEAICRIVPGDYKKKVSFGHSGSDAIDGAIKLARAYTKRPGIVSFMGAYHGSTFGALSASAICHEMRRGIGPLLPGFQHLPYPNCFRCSLEHARSTCGLACFSMLEEAFSTYIVPEETAAILIEPIAGDMGFIEPPEAYMTALQRFCRKHGILLIADEVQQGMGRTGRWFSFEHFNLEPDIVVMGKALGSGLPISAVVAREEISNALEMPAHLFTLQGNAVAAAAALATIETIEEERLIENAKMMGDFLKSRFRALMKDYQVIGDVRGRGLSIGVELLADRELKTPDPEAAVKITYECFQKGLLMLFLSSNVLRIQPPLILDAATAEKAVDIVEGAVKAYSKNQLGDEALAVVKGW</sequence>
<dbReference type="SUPFAM" id="SSF53383">
    <property type="entry name" value="PLP-dependent transferases"/>
    <property type="match status" value="1"/>
</dbReference>
<accession>A0A1G5S404</accession>
<dbReference type="AlphaFoldDB" id="A0A1G5S404"/>
<dbReference type="InterPro" id="IPR015421">
    <property type="entry name" value="PyrdxlP-dep_Trfase_major"/>
</dbReference>
<evidence type="ECO:0000256" key="11">
    <source>
        <dbReference type="ARBA" id="ARBA00030204"/>
    </source>
</evidence>
<name>A0A1G5S404_9FIRM</name>
<evidence type="ECO:0000256" key="13">
    <source>
        <dbReference type="ARBA" id="ARBA00031787"/>
    </source>
</evidence>
<dbReference type="Proteomes" id="UP000199208">
    <property type="component" value="Unassembled WGS sequence"/>
</dbReference>
<evidence type="ECO:0000256" key="15">
    <source>
        <dbReference type="ARBA" id="ARBA00050054"/>
    </source>
</evidence>
<evidence type="ECO:0000256" key="2">
    <source>
        <dbReference type="ARBA" id="ARBA00001933"/>
    </source>
</evidence>
<dbReference type="PIRSF" id="PIRSF000521">
    <property type="entry name" value="Transaminase_4ab_Lys_Orn"/>
    <property type="match status" value="1"/>
</dbReference>
<dbReference type="Pfam" id="PF00202">
    <property type="entry name" value="Aminotran_3"/>
    <property type="match status" value="1"/>
</dbReference>
<evidence type="ECO:0000256" key="4">
    <source>
        <dbReference type="ARBA" id="ARBA00008954"/>
    </source>
</evidence>
<keyword evidence="7 17" id="KW-0032">Aminotransferase</keyword>
<comment type="pathway">
    <text evidence="3">Amino-acid degradation; 4-aminobutanoate degradation.</text>
</comment>
<evidence type="ECO:0000256" key="14">
    <source>
        <dbReference type="ARBA" id="ARBA00048021"/>
    </source>
</evidence>
<dbReference type="RefSeq" id="WP_242870908.1">
    <property type="nucleotide sequence ID" value="NZ_FMWL01000016.1"/>
</dbReference>
<dbReference type="InterPro" id="IPR015424">
    <property type="entry name" value="PyrdxlP-dep_Trfase"/>
</dbReference>
<dbReference type="FunFam" id="3.40.640.10:FF:000013">
    <property type="entry name" value="4-aminobutyrate aminotransferase"/>
    <property type="match status" value="1"/>
</dbReference>